<dbReference type="EMBL" id="MELK01000047">
    <property type="protein sequence ID" value="OFW56340.1"/>
    <property type="molecule type" value="Genomic_DNA"/>
</dbReference>
<comment type="caution">
    <text evidence="2">The sequence shown here is derived from an EMBL/GenBank/DDBJ whole genome shotgun (WGS) entry which is preliminary data.</text>
</comment>
<gene>
    <name evidence="2" type="ORF">A2Y75_03835</name>
</gene>
<dbReference type="SUPFAM" id="SSF51905">
    <property type="entry name" value="FAD/NAD(P)-binding domain"/>
    <property type="match status" value="1"/>
</dbReference>
<dbReference type="InterPro" id="IPR002937">
    <property type="entry name" value="Amino_oxidase"/>
</dbReference>
<dbReference type="AlphaFoldDB" id="A0A1F2WHM2"/>
<reference evidence="2 3" key="1">
    <citation type="journal article" date="2016" name="Nat. Commun.">
        <title>Thousands of microbial genomes shed light on interconnected biogeochemical processes in an aquifer system.</title>
        <authorList>
            <person name="Anantharaman K."/>
            <person name="Brown C.T."/>
            <person name="Hug L.A."/>
            <person name="Sharon I."/>
            <person name="Castelle C.J."/>
            <person name="Probst A.J."/>
            <person name="Thomas B.C."/>
            <person name="Singh A."/>
            <person name="Wilkins M.J."/>
            <person name="Karaoz U."/>
            <person name="Brodie E.L."/>
            <person name="Williams K.H."/>
            <person name="Hubbard S.S."/>
            <person name="Banfield J.F."/>
        </authorList>
    </citation>
    <scope>NUCLEOTIDE SEQUENCE [LARGE SCALE GENOMIC DNA]</scope>
</reference>
<dbReference type="PANTHER" id="PTHR43734">
    <property type="entry name" value="PHYTOENE DESATURASE"/>
    <property type="match status" value="1"/>
</dbReference>
<organism evidence="2 3">
    <name type="scientific">Candidatus Solincola sediminis</name>
    <dbReference type="NCBI Taxonomy" id="1797199"/>
    <lineage>
        <taxon>Bacteria</taxon>
        <taxon>Bacillati</taxon>
        <taxon>Actinomycetota</taxon>
        <taxon>Candidatus Geothermincolia</taxon>
        <taxon>Candidatus Geothermincolales</taxon>
        <taxon>Candidatus Geothermincolaceae</taxon>
        <taxon>Candidatus Solincola</taxon>
    </lineage>
</organism>
<dbReference type="Pfam" id="PF01593">
    <property type="entry name" value="Amino_oxidase"/>
    <property type="match status" value="1"/>
</dbReference>
<accession>A0A1F2WHM2</accession>
<feature type="domain" description="Amine oxidase" evidence="1">
    <location>
        <begin position="78"/>
        <end position="136"/>
    </location>
</feature>
<evidence type="ECO:0000313" key="2">
    <source>
        <dbReference type="EMBL" id="OFW56340.1"/>
    </source>
</evidence>
<protein>
    <recommendedName>
        <fullName evidence="1">Amine oxidase domain-containing protein</fullName>
    </recommendedName>
</protein>
<evidence type="ECO:0000259" key="1">
    <source>
        <dbReference type="Pfam" id="PF01593"/>
    </source>
</evidence>
<dbReference type="Proteomes" id="UP000177876">
    <property type="component" value="Unassembled WGS sequence"/>
</dbReference>
<dbReference type="PANTHER" id="PTHR43734:SF1">
    <property type="entry name" value="PHYTOENE DESATURASE"/>
    <property type="match status" value="1"/>
</dbReference>
<sequence>MICWPSHEDASLSPEGHRVLNIIPESFYHLSGTDWDREKQPFIERTIESLSKHAIPGLAEHVKVVECATPLDFERRLRLPEGAIYDLQQDLTSQTVFRPSARSKSIKGLYLVGNSTHPGGGVPLVVASGLIAANLIEKYE</sequence>
<dbReference type="GO" id="GO:0016491">
    <property type="term" value="F:oxidoreductase activity"/>
    <property type="evidence" value="ECO:0007669"/>
    <property type="project" value="InterPro"/>
</dbReference>
<dbReference type="STRING" id="1797197.A2Y75_03835"/>
<dbReference type="InterPro" id="IPR036188">
    <property type="entry name" value="FAD/NAD-bd_sf"/>
</dbReference>
<evidence type="ECO:0000313" key="3">
    <source>
        <dbReference type="Proteomes" id="UP000177876"/>
    </source>
</evidence>
<name>A0A1F2WHM2_9ACTN</name>
<proteinExistence type="predicted"/>